<name>A0A182IXV0_ANOAO</name>
<dbReference type="PROSITE" id="PS00062">
    <property type="entry name" value="ALDOKETO_REDUCTASE_2"/>
    <property type="match status" value="1"/>
</dbReference>
<dbReference type="EnsemblMetazoa" id="AATE007577-RA">
    <property type="protein sequence ID" value="AATE007577-PA.1"/>
    <property type="gene ID" value="AATE007577"/>
</dbReference>
<dbReference type="AlphaFoldDB" id="A0A182IXV0"/>
<evidence type="ECO:0000313" key="2">
    <source>
        <dbReference type="EnsemblMetazoa" id="AATE007577-PA.1"/>
    </source>
</evidence>
<dbReference type="SUPFAM" id="SSF51430">
    <property type="entry name" value="NAD(P)-linked oxidoreductase"/>
    <property type="match status" value="1"/>
</dbReference>
<proteinExistence type="predicted"/>
<dbReference type="STRING" id="41427.A0A182IXV0"/>
<dbReference type="GO" id="GO:0016491">
    <property type="term" value="F:oxidoreductase activity"/>
    <property type="evidence" value="ECO:0007669"/>
    <property type="project" value="InterPro"/>
</dbReference>
<dbReference type="PRINTS" id="PR00069">
    <property type="entry name" value="ALDKETRDTASE"/>
</dbReference>
<dbReference type="InterPro" id="IPR018170">
    <property type="entry name" value="Aldo/ket_reductase_CS"/>
</dbReference>
<dbReference type="InterPro" id="IPR023210">
    <property type="entry name" value="NADP_OxRdtase_dom"/>
</dbReference>
<dbReference type="Pfam" id="PF00248">
    <property type="entry name" value="Aldo_ket_red"/>
    <property type="match status" value="1"/>
</dbReference>
<dbReference type="FunFam" id="3.20.20.100:FF:000023">
    <property type="entry name" value="aldose reductase"/>
    <property type="match status" value="1"/>
</dbReference>
<dbReference type="PIRSF" id="PIRSF000097">
    <property type="entry name" value="AKR"/>
    <property type="match status" value="1"/>
</dbReference>
<dbReference type="Gene3D" id="3.20.20.100">
    <property type="entry name" value="NADP-dependent oxidoreductase domain"/>
    <property type="match status" value="1"/>
</dbReference>
<dbReference type="VEuPathDB" id="VectorBase:AATE007577"/>
<dbReference type="PANTHER" id="PTHR11732">
    <property type="entry name" value="ALDO/KETO REDUCTASE"/>
    <property type="match status" value="1"/>
</dbReference>
<dbReference type="InterPro" id="IPR036812">
    <property type="entry name" value="NAD(P)_OxRdtase_dom_sf"/>
</dbReference>
<feature type="domain" description="NADP-dependent oxidoreductase" evidence="1">
    <location>
        <begin position="19"/>
        <end position="289"/>
    </location>
</feature>
<dbReference type="InterPro" id="IPR044488">
    <property type="entry name" value="AKR2E"/>
</dbReference>
<protein>
    <recommendedName>
        <fullName evidence="1">NADP-dependent oxidoreductase domain-containing protein</fullName>
    </recommendedName>
</protein>
<dbReference type="InterPro" id="IPR020471">
    <property type="entry name" value="AKR"/>
</dbReference>
<reference evidence="2" key="1">
    <citation type="submission" date="2022-08" db="UniProtKB">
        <authorList>
            <consortium name="EnsemblMetazoa"/>
        </authorList>
    </citation>
    <scope>IDENTIFICATION</scope>
    <source>
        <strain evidence="2">EBRO</strain>
    </source>
</reference>
<organism evidence="2">
    <name type="scientific">Anopheles atroparvus</name>
    <name type="common">European mosquito</name>
    <dbReference type="NCBI Taxonomy" id="41427"/>
    <lineage>
        <taxon>Eukaryota</taxon>
        <taxon>Metazoa</taxon>
        <taxon>Ecdysozoa</taxon>
        <taxon>Arthropoda</taxon>
        <taxon>Hexapoda</taxon>
        <taxon>Insecta</taxon>
        <taxon>Pterygota</taxon>
        <taxon>Neoptera</taxon>
        <taxon>Endopterygota</taxon>
        <taxon>Diptera</taxon>
        <taxon>Nematocera</taxon>
        <taxon>Culicoidea</taxon>
        <taxon>Culicidae</taxon>
        <taxon>Anophelinae</taxon>
        <taxon>Anopheles</taxon>
    </lineage>
</organism>
<accession>A0A182IXV0</accession>
<dbReference type="PROSITE" id="PS00798">
    <property type="entry name" value="ALDOKETO_REDUCTASE_1"/>
    <property type="match status" value="1"/>
</dbReference>
<evidence type="ECO:0000259" key="1">
    <source>
        <dbReference type="Pfam" id="PF00248"/>
    </source>
</evidence>
<dbReference type="CDD" id="cd19116">
    <property type="entry name" value="AKR_AKR2E1-5"/>
    <property type="match status" value="1"/>
</dbReference>
<sequence length="313" mass="35129">MPRMAPTVTLNNGYKMPVLGLGTYNLRETNCVEAVKTAIDAGYRHIDTAFFYQNEAEVGQAVREKIQDGTIKREDIFITTKLWSTSNEPAKVREAFDTSLAALKLDYVDLYLIHSPLSTTVDGNGQTIFTEVDYVDTWRAMEKLLETGRVRSIGVSNFNSEQLRRVIENGTIKPVTNQVECHVRLNQKKLIKFCKDRDIVITAYSPLVRPSATLGRDDGVTPPNAFDDARVVEVAERYGKTPAQVLLRYLVDIGTVPIPKSGNPERIRQNFDIFDFALTPEEVRSLDGLHTGQRLVKLSGAAAHPFYPFNAEF</sequence>